<dbReference type="GO" id="GO:0030032">
    <property type="term" value="P:lamellipodium assembly"/>
    <property type="evidence" value="ECO:0007669"/>
    <property type="project" value="TreeGrafter"/>
</dbReference>
<keyword evidence="4" id="KW-1185">Reference proteome</keyword>
<comment type="caution">
    <text evidence="3">The sequence shown here is derived from an EMBL/GenBank/DDBJ whole genome shotgun (WGS) entry which is preliminary data.</text>
</comment>
<feature type="compositionally biased region" description="Polar residues" evidence="1">
    <location>
        <begin position="33"/>
        <end position="52"/>
    </location>
</feature>
<dbReference type="InterPro" id="IPR003128">
    <property type="entry name" value="Villin_headpiece"/>
</dbReference>
<dbReference type="GO" id="GO:0051015">
    <property type="term" value="F:actin filament binding"/>
    <property type="evidence" value="ECO:0007669"/>
    <property type="project" value="TreeGrafter"/>
</dbReference>
<dbReference type="Pfam" id="PF02209">
    <property type="entry name" value="VHP"/>
    <property type="match status" value="1"/>
</dbReference>
<feature type="domain" description="HP" evidence="2">
    <location>
        <begin position="79"/>
        <end position="145"/>
    </location>
</feature>
<dbReference type="InterPro" id="IPR051618">
    <property type="entry name" value="Actin-binding_LIM"/>
</dbReference>
<dbReference type="PROSITE" id="PS51089">
    <property type="entry name" value="HP"/>
    <property type="match status" value="1"/>
</dbReference>
<feature type="region of interest" description="Disordered" evidence="1">
    <location>
        <begin position="33"/>
        <end position="75"/>
    </location>
</feature>
<dbReference type="PANTHER" id="PTHR24213">
    <property type="entry name" value="ACTIN-BINDING LIM PROTEIN"/>
    <property type="match status" value="1"/>
</dbReference>
<dbReference type="InterPro" id="IPR036886">
    <property type="entry name" value="Villin_headpiece_dom_sf"/>
</dbReference>
<dbReference type="GO" id="GO:0007010">
    <property type="term" value="P:cytoskeleton organization"/>
    <property type="evidence" value="ECO:0007669"/>
    <property type="project" value="InterPro"/>
</dbReference>
<name>A0A816HAH3_ADIRI</name>
<dbReference type="AlphaFoldDB" id="A0A816HAH3"/>
<dbReference type="SMART" id="SM00153">
    <property type="entry name" value="VHP"/>
    <property type="match status" value="1"/>
</dbReference>
<dbReference type="Gene3D" id="1.10.950.10">
    <property type="entry name" value="Villin headpiece domain"/>
    <property type="match status" value="1"/>
</dbReference>
<proteinExistence type="predicted"/>
<accession>A0A816HAH3</accession>
<sequence length="145" mass="16862">LRPGYGLTPSPKAQTLPTCRDIQRSCDLDSTDLGTTNSYYSNDGDQNKSSKTVDVGGSSDQRYIDSQHAHSTHSAPILISNPKLYPYEELKIMSKKRLPSDVDRDRLERHLSDNEFHRLFQMTRSDFYRLPEWRRIDLKKRVKLF</sequence>
<dbReference type="PANTHER" id="PTHR24213:SF9">
    <property type="entry name" value="UNCOORDINATED 115A, ISOFORM B-RELATED"/>
    <property type="match status" value="1"/>
</dbReference>
<dbReference type="GO" id="GO:0015629">
    <property type="term" value="C:actin cytoskeleton"/>
    <property type="evidence" value="ECO:0007669"/>
    <property type="project" value="TreeGrafter"/>
</dbReference>
<dbReference type="Proteomes" id="UP000663828">
    <property type="component" value="Unassembled WGS sequence"/>
</dbReference>
<protein>
    <recommendedName>
        <fullName evidence="2">HP domain-containing protein</fullName>
    </recommendedName>
</protein>
<reference evidence="3" key="1">
    <citation type="submission" date="2021-02" db="EMBL/GenBank/DDBJ databases">
        <authorList>
            <person name="Nowell W R."/>
        </authorList>
    </citation>
    <scope>NUCLEOTIDE SEQUENCE</scope>
</reference>
<gene>
    <name evidence="3" type="ORF">XAT740_LOCUS61965</name>
</gene>
<feature type="non-terminal residue" evidence="3">
    <location>
        <position position="1"/>
    </location>
</feature>
<dbReference type="SUPFAM" id="SSF47050">
    <property type="entry name" value="VHP, Villin headpiece domain"/>
    <property type="match status" value="1"/>
</dbReference>
<evidence type="ECO:0000259" key="2">
    <source>
        <dbReference type="PROSITE" id="PS51089"/>
    </source>
</evidence>
<dbReference type="EMBL" id="CAJNOR010016861">
    <property type="protein sequence ID" value="CAF1686098.1"/>
    <property type="molecule type" value="Genomic_DNA"/>
</dbReference>
<organism evidence="3 4">
    <name type="scientific">Adineta ricciae</name>
    <name type="common">Rotifer</name>
    <dbReference type="NCBI Taxonomy" id="249248"/>
    <lineage>
        <taxon>Eukaryota</taxon>
        <taxon>Metazoa</taxon>
        <taxon>Spiralia</taxon>
        <taxon>Gnathifera</taxon>
        <taxon>Rotifera</taxon>
        <taxon>Eurotatoria</taxon>
        <taxon>Bdelloidea</taxon>
        <taxon>Adinetida</taxon>
        <taxon>Adinetidae</taxon>
        <taxon>Adineta</taxon>
    </lineage>
</organism>
<evidence type="ECO:0000313" key="3">
    <source>
        <dbReference type="EMBL" id="CAF1686098.1"/>
    </source>
</evidence>
<evidence type="ECO:0000256" key="1">
    <source>
        <dbReference type="SAM" id="MobiDB-lite"/>
    </source>
</evidence>
<evidence type="ECO:0000313" key="4">
    <source>
        <dbReference type="Proteomes" id="UP000663828"/>
    </source>
</evidence>